<keyword evidence="4" id="KW-1185">Reference proteome</keyword>
<organism evidence="3 4">
    <name type="scientific">Psilocybe cyanescens</name>
    <dbReference type="NCBI Taxonomy" id="93625"/>
    <lineage>
        <taxon>Eukaryota</taxon>
        <taxon>Fungi</taxon>
        <taxon>Dikarya</taxon>
        <taxon>Basidiomycota</taxon>
        <taxon>Agaricomycotina</taxon>
        <taxon>Agaricomycetes</taxon>
        <taxon>Agaricomycetidae</taxon>
        <taxon>Agaricales</taxon>
        <taxon>Agaricineae</taxon>
        <taxon>Strophariaceae</taxon>
        <taxon>Psilocybe</taxon>
    </lineage>
</organism>
<dbReference type="STRING" id="93625.A0A409WHF9"/>
<dbReference type="SUPFAM" id="SSF57850">
    <property type="entry name" value="RING/U-box"/>
    <property type="match status" value="1"/>
</dbReference>
<feature type="region of interest" description="Disordered" evidence="2">
    <location>
        <begin position="944"/>
        <end position="974"/>
    </location>
</feature>
<keyword evidence="1" id="KW-0175">Coiled coil</keyword>
<feature type="region of interest" description="Disordered" evidence="2">
    <location>
        <begin position="1281"/>
        <end position="1303"/>
    </location>
</feature>
<comment type="caution">
    <text evidence="3">The sequence shown here is derived from an EMBL/GenBank/DDBJ whole genome shotgun (WGS) entry which is preliminary data.</text>
</comment>
<evidence type="ECO:0000256" key="1">
    <source>
        <dbReference type="SAM" id="Coils"/>
    </source>
</evidence>
<feature type="region of interest" description="Disordered" evidence="2">
    <location>
        <begin position="1452"/>
        <end position="1511"/>
    </location>
</feature>
<gene>
    <name evidence="3" type="ORF">CVT25_015418</name>
</gene>
<sequence>MEQPVHATELFNEGLIDHLQIPSITFPEAELLSPIWDDSNSPSPIEITQEQLWNGLSNLYNSNETLKGDAAALDGSSGKRDSEKGPKTAEMLDDLLDTFMNGANKVLEELSILGNSHPILAIAIFAFHEVVKLDIARRDNNKKVLVVVLQMQNMLGPMFQLRNLNHEHMPAVERQFHEQRLKELVDVITQDIKLCRSDITHFMNRKFVYKLVLAKGYEKKFASHIETFAQRRAELQTVISEYMAIGISAANIALDGIAKKVNVADDKLDKIMSVLFRNVDTPREKEVFKFLQLNGGPEKCVNDLDLLPKLIAKAGESPKTGKVAISNQAELEELRTELSKALSEDLDKVLENHFARFEKVLQVQNNNLKRMSAHLEDQGVLMQTHTLKLGKILDTVTTIMVLEEGKFKTKAVKLKDPEIQNVWTRMNLTSSVVKAKVFVLTFRDHIHVDNSTAVTPMPTSISLPDPEVDSSTPHVEAAAGPNPNMLNVAMNSDKESDEWVLEYIDVAYVQPIVEAMDEDGSGFISVQEANKFALARPKGMSLLHWIAYWAAGWHINLIQYQKAIYSILLQMNDILPQIHIANRVYVDDYLDDPNITRVEALLRSIKPLSETKEPKLQEVANTVSSRQMARLRTNLSDMGHVIESQLDATTIAGGTRVETWILPLILLLLQHHLDVMHLAKTIVLDPTELYVHTSSLQIIFSVFDERMNNLEARFRQLHRDIDAQFRSYSYGMFYAAFKGTVFNASENILMSLQMDEYINPGGTGKKTPVPDTTILSKPVGKAFEFEKVVFLPPTPPGHTPHPMEGLWLGWFFSWEGDANYVRPFHCAIPPILDNHFTANAEAFIGDIDIVGTVEAQPLETPYPKLDVRFDFLPKDANYRKQSCLGFYNPEKDVIEGTFSWITVEEHTPTEDAQAVSDAVAAFDNTPGPTTNQIHSSPGSSAIALEADPKASNPNDQPIQEIPVPNIASKNEGDQGAHDDVAILESNLPSAEPDTSLEIDNKAQDSIVVTSAESELKSDGMVNQENGNIVEAPERKGDGRFYLTRTPVHLFRFRYLLDGPGTPPCWHVWPAARKRWAFAIEAILADTRVRIRSRKAFDESLAERRKWLYHSIRYDMTDDDIVPSWHGYSPITDKEWDVYDTLLSSVSPLYARIYDDLAHYMAKREIYIAPVGRAICDVCRYSIAFTRHQCITCKDDDLSRMDHIDICYNCIDKPLPFNENSIFSLLHKQSHSLLRSPRRIHKYEFNTIIPQARLISERIKTMFRLLEEERHKSKSRLAVRRGVKGKKALKKSNSDNHASQPQVPDGPPPILCACCGENILLPCWVCIVCCEFLFPPKTPQYSTDFYDIAPLTFFCSRCERTSAPMTQASQGHSRLEHQILRIYDSVEVKPIRSGKDNDMSRQLEDINSNISLLEEKMNKQLEEGEKVKGVVEDVAKKVGVIAYYDSFSTLSEEDENEGDLLHKSVSTSPSEIGDDMQDGDASGLTDAEDSPVGYNTFPASNSKGENAAANDQAKVQSKLKQRIDTLEVKVENIGAKMDTLLNLMQNLVSSSRLTTNDSV</sequence>
<dbReference type="InParanoid" id="A0A409WHF9"/>
<evidence type="ECO:0000313" key="4">
    <source>
        <dbReference type="Proteomes" id="UP000283269"/>
    </source>
</evidence>
<reference evidence="3 4" key="1">
    <citation type="journal article" date="2018" name="Evol. Lett.">
        <title>Horizontal gene cluster transfer increased hallucinogenic mushroom diversity.</title>
        <authorList>
            <person name="Reynolds H.T."/>
            <person name="Vijayakumar V."/>
            <person name="Gluck-Thaler E."/>
            <person name="Korotkin H.B."/>
            <person name="Matheny P.B."/>
            <person name="Slot J.C."/>
        </authorList>
    </citation>
    <scope>NUCLEOTIDE SEQUENCE [LARGE SCALE GENOMIC DNA]</scope>
    <source>
        <strain evidence="3 4">2631</strain>
    </source>
</reference>
<dbReference type="OrthoDB" id="2122982at2759"/>
<dbReference type="EMBL" id="NHYD01003431">
    <property type="protein sequence ID" value="PPQ77943.1"/>
    <property type="molecule type" value="Genomic_DNA"/>
</dbReference>
<name>A0A409WHF9_PSICY</name>
<feature type="coiled-coil region" evidence="1">
    <location>
        <begin position="1395"/>
        <end position="1422"/>
    </location>
</feature>
<evidence type="ECO:0000313" key="3">
    <source>
        <dbReference type="EMBL" id="PPQ77943.1"/>
    </source>
</evidence>
<evidence type="ECO:0008006" key="5">
    <source>
        <dbReference type="Google" id="ProtNLM"/>
    </source>
</evidence>
<dbReference type="Proteomes" id="UP000283269">
    <property type="component" value="Unassembled WGS sequence"/>
</dbReference>
<evidence type="ECO:0000256" key="2">
    <source>
        <dbReference type="SAM" id="MobiDB-lite"/>
    </source>
</evidence>
<protein>
    <recommendedName>
        <fullName evidence="5">EF-hand domain-containing protein</fullName>
    </recommendedName>
</protein>
<accession>A0A409WHF9</accession>
<proteinExistence type="predicted"/>